<dbReference type="GO" id="GO:0016042">
    <property type="term" value="P:lipid catabolic process"/>
    <property type="evidence" value="ECO:0007669"/>
    <property type="project" value="UniProtKB-UniRule"/>
</dbReference>
<evidence type="ECO:0000259" key="6">
    <source>
        <dbReference type="PROSITE" id="PS51635"/>
    </source>
</evidence>
<dbReference type="PANTHER" id="PTHR14226">
    <property type="entry name" value="NEUROPATHY TARGET ESTERASE/SWISS CHEESE D.MELANOGASTER"/>
    <property type="match status" value="1"/>
</dbReference>
<dbReference type="SUPFAM" id="SSF52151">
    <property type="entry name" value="FabD/lysophospholipase-like"/>
    <property type="match status" value="1"/>
</dbReference>
<evidence type="ECO:0000313" key="8">
    <source>
        <dbReference type="Proteomes" id="UP001180845"/>
    </source>
</evidence>
<dbReference type="InterPro" id="IPR016035">
    <property type="entry name" value="Acyl_Trfase/lysoPLipase"/>
</dbReference>
<dbReference type="EMBL" id="JAVDXW010000001">
    <property type="protein sequence ID" value="MDR7301171.1"/>
    <property type="molecule type" value="Genomic_DNA"/>
</dbReference>
<evidence type="ECO:0000313" key="7">
    <source>
        <dbReference type="EMBL" id="MDR7301171.1"/>
    </source>
</evidence>
<comment type="caution">
    <text evidence="7">The sequence shown here is derived from an EMBL/GenBank/DDBJ whole genome shotgun (WGS) entry which is preliminary data.</text>
</comment>
<feature type="active site" description="Proton acceptor" evidence="4">
    <location>
        <position position="162"/>
    </location>
</feature>
<organism evidence="7 8">
    <name type="scientific">Haloactinomyces albus</name>
    <dbReference type="NCBI Taxonomy" id="1352928"/>
    <lineage>
        <taxon>Bacteria</taxon>
        <taxon>Bacillati</taxon>
        <taxon>Actinomycetota</taxon>
        <taxon>Actinomycetes</taxon>
        <taxon>Actinopolysporales</taxon>
        <taxon>Actinopolysporaceae</taxon>
        <taxon>Haloactinomyces</taxon>
    </lineage>
</organism>
<feature type="short sequence motif" description="DGA/G" evidence="4">
    <location>
        <begin position="162"/>
        <end position="164"/>
    </location>
</feature>
<dbReference type="GO" id="GO:0016787">
    <property type="term" value="F:hydrolase activity"/>
    <property type="evidence" value="ECO:0007669"/>
    <property type="project" value="UniProtKB-UniRule"/>
</dbReference>
<feature type="domain" description="PNPLA" evidence="6">
    <location>
        <begin position="5"/>
        <end position="175"/>
    </location>
</feature>
<evidence type="ECO:0000256" key="5">
    <source>
        <dbReference type="SAM" id="MobiDB-lite"/>
    </source>
</evidence>
<dbReference type="AlphaFoldDB" id="A0AAE3ZCH0"/>
<dbReference type="InterPro" id="IPR050301">
    <property type="entry name" value="NTE"/>
</dbReference>
<keyword evidence="2 4" id="KW-0442">Lipid degradation</keyword>
<proteinExistence type="predicted"/>
<dbReference type="CDD" id="cd07209">
    <property type="entry name" value="Pat_hypo_Ecoli_Z1214_like"/>
    <property type="match status" value="1"/>
</dbReference>
<dbReference type="RefSeq" id="WP_310271163.1">
    <property type="nucleotide sequence ID" value="NZ_JAVDXW010000001.1"/>
</dbReference>
<dbReference type="InterPro" id="IPR002641">
    <property type="entry name" value="PNPLA_dom"/>
</dbReference>
<evidence type="ECO:0000256" key="3">
    <source>
        <dbReference type="ARBA" id="ARBA00023098"/>
    </source>
</evidence>
<evidence type="ECO:0000256" key="4">
    <source>
        <dbReference type="PROSITE-ProRule" id="PRU01161"/>
    </source>
</evidence>
<evidence type="ECO:0000256" key="2">
    <source>
        <dbReference type="ARBA" id="ARBA00022963"/>
    </source>
</evidence>
<protein>
    <submittedName>
        <fullName evidence="7">NTE family protein</fullName>
    </submittedName>
</protein>
<dbReference type="Pfam" id="PF01734">
    <property type="entry name" value="Patatin"/>
    <property type="match status" value="1"/>
</dbReference>
<feature type="region of interest" description="Disordered" evidence="5">
    <location>
        <begin position="195"/>
        <end position="217"/>
    </location>
</feature>
<sequence>MRTAWVLPGGSTFGAIQAGLVTALFEAGIEPEMVLGTSAGSLNAAWLAGDPSSRGAEKLRELWNSMRRRDVFPIQPVRILAGKLGLSNSLMSSHGLARWVHRTLPYRRIEHARIPLTITATDINSGDGVYFEHGPVLPALIASCSIPGMFPPVRIDDRWLVDGGPAAFMPISRAVEQGADRVYVLPCGGTEPFEPVEPERGVGSIATLPPPKKPPKSISGLNGDALGAAMASAARLDMQLNSTRCELHVLPAPSIHGLSPYSFAHSGALIEEAWRAARRWLPTATPVPPGPVDIGGNPVVATEAGVDGRGAEAADLTTR</sequence>
<accession>A0AAE3ZCH0</accession>
<evidence type="ECO:0000256" key="1">
    <source>
        <dbReference type="ARBA" id="ARBA00022801"/>
    </source>
</evidence>
<keyword evidence="3 4" id="KW-0443">Lipid metabolism</keyword>
<keyword evidence="1 4" id="KW-0378">Hydrolase</keyword>
<reference evidence="7" key="1">
    <citation type="submission" date="2023-07" db="EMBL/GenBank/DDBJ databases">
        <title>Sequencing the genomes of 1000 actinobacteria strains.</title>
        <authorList>
            <person name="Klenk H.-P."/>
        </authorList>
    </citation>
    <scope>NUCLEOTIDE SEQUENCE</scope>
    <source>
        <strain evidence="7">DSM 45977</strain>
    </source>
</reference>
<gene>
    <name evidence="7" type="ORF">JOF55_001352</name>
</gene>
<comment type="caution">
    <text evidence="4">Lacks conserved residue(s) required for the propagation of feature annotation.</text>
</comment>
<dbReference type="Gene3D" id="3.40.1090.10">
    <property type="entry name" value="Cytosolic phospholipase A2 catalytic domain"/>
    <property type="match status" value="2"/>
</dbReference>
<dbReference type="PANTHER" id="PTHR14226:SF57">
    <property type="entry name" value="BLR7027 PROTEIN"/>
    <property type="match status" value="1"/>
</dbReference>
<keyword evidence="8" id="KW-1185">Reference proteome</keyword>
<feature type="short sequence motif" description="GXSXG" evidence="4">
    <location>
        <begin position="36"/>
        <end position="40"/>
    </location>
</feature>
<feature type="active site" description="Nucleophile" evidence="4">
    <location>
        <position position="38"/>
    </location>
</feature>
<dbReference type="PROSITE" id="PS51635">
    <property type="entry name" value="PNPLA"/>
    <property type="match status" value="1"/>
</dbReference>
<name>A0AAE3ZCH0_9ACTN</name>
<dbReference type="Proteomes" id="UP001180845">
    <property type="component" value="Unassembled WGS sequence"/>
</dbReference>